<feature type="compositionally biased region" description="Acidic residues" evidence="1">
    <location>
        <begin position="285"/>
        <end position="295"/>
    </location>
</feature>
<feature type="region of interest" description="Disordered" evidence="1">
    <location>
        <begin position="250"/>
        <end position="342"/>
    </location>
</feature>
<proteinExistence type="predicted"/>
<accession>A0ABR4CPJ0</accession>
<feature type="compositionally biased region" description="Basic and acidic residues" evidence="1">
    <location>
        <begin position="266"/>
        <end position="284"/>
    </location>
</feature>
<evidence type="ECO:0000259" key="2">
    <source>
        <dbReference type="SMART" id="SM00355"/>
    </source>
</evidence>
<feature type="domain" description="C2H2-type" evidence="2">
    <location>
        <begin position="375"/>
        <end position="402"/>
    </location>
</feature>
<dbReference type="Gene3D" id="3.30.160.60">
    <property type="entry name" value="Classic Zinc Finger"/>
    <property type="match status" value="1"/>
</dbReference>
<dbReference type="PANTHER" id="PTHR23225:SF2">
    <property type="entry name" value="AT09679P-RELATED"/>
    <property type="match status" value="1"/>
</dbReference>
<organism evidence="3 4">
    <name type="scientific">Oculimacula yallundae</name>
    <dbReference type="NCBI Taxonomy" id="86028"/>
    <lineage>
        <taxon>Eukaryota</taxon>
        <taxon>Fungi</taxon>
        <taxon>Dikarya</taxon>
        <taxon>Ascomycota</taxon>
        <taxon>Pezizomycotina</taxon>
        <taxon>Leotiomycetes</taxon>
        <taxon>Helotiales</taxon>
        <taxon>Ploettnerulaceae</taxon>
        <taxon>Oculimacula</taxon>
    </lineage>
</organism>
<evidence type="ECO:0000313" key="4">
    <source>
        <dbReference type="Proteomes" id="UP001595075"/>
    </source>
</evidence>
<name>A0ABR4CPJ0_9HELO</name>
<evidence type="ECO:0000256" key="1">
    <source>
        <dbReference type="SAM" id="MobiDB-lite"/>
    </source>
</evidence>
<feature type="domain" description="C2H2-type" evidence="2">
    <location>
        <begin position="491"/>
        <end position="518"/>
    </location>
</feature>
<dbReference type="InterPro" id="IPR013087">
    <property type="entry name" value="Znf_C2H2_type"/>
</dbReference>
<feature type="compositionally biased region" description="Polar residues" evidence="1">
    <location>
        <begin position="116"/>
        <end position="126"/>
    </location>
</feature>
<feature type="compositionally biased region" description="Polar residues" evidence="1">
    <location>
        <begin position="141"/>
        <end position="152"/>
    </location>
</feature>
<protein>
    <recommendedName>
        <fullName evidence="2">C2H2-type domain-containing protein</fullName>
    </recommendedName>
</protein>
<feature type="region of interest" description="Disordered" evidence="1">
    <location>
        <begin position="108"/>
        <end position="152"/>
    </location>
</feature>
<dbReference type="SMART" id="SM00355">
    <property type="entry name" value="ZnF_C2H2"/>
    <property type="match status" value="4"/>
</dbReference>
<gene>
    <name evidence="3" type="ORF">VTL71DRAFT_12990</name>
</gene>
<dbReference type="InterPro" id="IPR039970">
    <property type="entry name" value="TF_Grauzone"/>
</dbReference>
<reference evidence="3 4" key="1">
    <citation type="journal article" date="2024" name="Commun. Biol.">
        <title>Comparative genomic analysis of thermophilic fungi reveals convergent evolutionary adaptations and gene losses.</title>
        <authorList>
            <person name="Steindorff A.S."/>
            <person name="Aguilar-Pontes M.V."/>
            <person name="Robinson A.J."/>
            <person name="Andreopoulos B."/>
            <person name="LaButti K."/>
            <person name="Kuo A."/>
            <person name="Mondo S."/>
            <person name="Riley R."/>
            <person name="Otillar R."/>
            <person name="Haridas S."/>
            <person name="Lipzen A."/>
            <person name="Grimwood J."/>
            <person name="Schmutz J."/>
            <person name="Clum A."/>
            <person name="Reid I.D."/>
            <person name="Moisan M.C."/>
            <person name="Butler G."/>
            <person name="Nguyen T.T.M."/>
            <person name="Dewar K."/>
            <person name="Conant G."/>
            <person name="Drula E."/>
            <person name="Henrissat B."/>
            <person name="Hansel C."/>
            <person name="Singer S."/>
            <person name="Hutchinson M.I."/>
            <person name="de Vries R.P."/>
            <person name="Natvig D.O."/>
            <person name="Powell A.J."/>
            <person name="Tsang A."/>
            <person name="Grigoriev I.V."/>
        </authorList>
    </citation>
    <scope>NUCLEOTIDE SEQUENCE [LARGE SCALE GENOMIC DNA]</scope>
    <source>
        <strain evidence="3 4">CBS 494.80</strain>
    </source>
</reference>
<sequence>MAHYNNKMSLSLNHLQFFDNRSNSADHFIEGEDLANMDWSMRNVDPSLEKFSFQNSPLSQPTMSFQVQQVLQQNSHDLQQHPRIQNPTMQRFVEESQRQFFTAPMLPQEFLHGGSPHTSAPTSSLPRPSHQRIPSPPLSHGLTSISESVESPQADQDYYPENRYVLTDNQYQTQPFLDFQSGPTYQAYSLPQYHGSPCVSMNQIQTFADAEEVYYDNHDEGFEEAAIKSEYAMDFDQHTSRVNMNTAGETQSYRYPSDEGIGYSDQDERSPKHTIVVEEIRNTEEDADGEMDDMDYEHMPATPASDEEYSPRSTRPRKRRVSPAKTTAPSAKRGKISKASPKSRGQVICKLCDHTPFKDAGALQRHITTAHTRAYVCVFDFAGCPSTFASKNEWKRHVDTQHMNLKAWVCEQGACGSSHTKSAHSFSNMKGDAPQGIEFNRKDLFTQHLRRMHVPSHVKRKKASQDTAWEETIKNLQETCLYTKREAPTRLNCPVHGCKVHFDGAGCLNDRMEHVGKHLEEQAQGKLVLRQGDDDLLVDWACNEGIVEQKAGGGFRLVVGSGGNGRRAVKAERRGVEADGEEDAEGEDDE</sequence>
<keyword evidence="4" id="KW-1185">Reference proteome</keyword>
<feature type="region of interest" description="Disordered" evidence="1">
    <location>
        <begin position="563"/>
        <end position="590"/>
    </location>
</feature>
<evidence type="ECO:0000313" key="3">
    <source>
        <dbReference type="EMBL" id="KAL2071755.1"/>
    </source>
</evidence>
<dbReference type="Proteomes" id="UP001595075">
    <property type="component" value="Unassembled WGS sequence"/>
</dbReference>
<feature type="compositionally biased region" description="Acidic residues" evidence="1">
    <location>
        <begin position="578"/>
        <end position="590"/>
    </location>
</feature>
<dbReference type="EMBL" id="JAZHXI010000005">
    <property type="protein sequence ID" value="KAL2071755.1"/>
    <property type="molecule type" value="Genomic_DNA"/>
</dbReference>
<feature type="domain" description="C2H2-type" evidence="2">
    <location>
        <begin position="408"/>
        <end position="453"/>
    </location>
</feature>
<feature type="domain" description="C2H2-type" evidence="2">
    <location>
        <begin position="347"/>
        <end position="371"/>
    </location>
</feature>
<comment type="caution">
    <text evidence="3">The sequence shown here is derived from an EMBL/GenBank/DDBJ whole genome shotgun (WGS) entry which is preliminary data.</text>
</comment>
<dbReference type="PANTHER" id="PTHR23225">
    <property type="entry name" value="ZINC FINGER PROTEIN"/>
    <property type="match status" value="1"/>
</dbReference>